<dbReference type="RefSeq" id="WP_092119760.1">
    <property type="nucleotide sequence ID" value="NZ_FMXO01000008.1"/>
</dbReference>
<evidence type="ECO:0000256" key="1">
    <source>
        <dbReference type="ARBA" id="ARBA00003532"/>
    </source>
</evidence>
<dbReference type="GO" id="GO:0009055">
    <property type="term" value="F:electron transfer activity"/>
    <property type="evidence" value="ECO:0007669"/>
    <property type="project" value="UniProtKB-UniRule"/>
</dbReference>
<protein>
    <recommendedName>
        <fullName evidence="7">Ferredoxin</fullName>
    </recommendedName>
</protein>
<dbReference type="Gene3D" id="3.30.70.20">
    <property type="match status" value="1"/>
</dbReference>
<dbReference type="PANTHER" id="PTHR36923">
    <property type="entry name" value="FERREDOXIN"/>
    <property type="match status" value="1"/>
</dbReference>
<evidence type="ECO:0000256" key="5">
    <source>
        <dbReference type="ARBA" id="ARBA00023004"/>
    </source>
</evidence>
<gene>
    <name evidence="9" type="ORF">SAMN05660653_01605</name>
</gene>
<dbReference type="InterPro" id="IPR017900">
    <property type="entry name" value="4Fe4S_Fe_S_CS"/>
</dbReference>
<dbReference type="GO" id="GO:0051536">
    <property type="term" value="F:iron-sulfur cluster binding"/>
    <property type="evidence" value="ECO:0007669"/>
    <property type="project" value="UniProtKB-KW"/>
</dbReference>
<keyword evidence="4 7" id="KW-0249">Electron transport</keyword>
<dbReference type="Proteomes" id="UP000198771">
    <property type="component" value="Unassembled WGS sequence"/>
</dbReference>
<dbReference type="PROSITE" id="PS51379">
    <property type="entry name" value="4FE4S_FER_2"/>
    <property type="match status" value="1"/>
</dbReference>
<keyword evidence="3 7" id="KW-0479">Metal-binding</keyword>
<keyword evidence="10" id="KW-1185">Reference proteome</keyword>
<comment type="function">
    <text evidence="1 7">Ferredoxins are iron-sulfur proteins that transfer electrons in a wide variety of metabolic reactions.</text>
</comment>
<evidence type="ECO:0000259" key="8">
    <source>
        <dbReference type="PROSITE" id="PS51379"/>
    </source>
</evidence>
<dbReference type="InterPro" id="IPR001080">
    <property type="entry name" value="3Fe4S_ferredoxin"/>
</dbReference>
<evidence type="ECO:0000256" key="4">
    <source>
        <dbReference type="ARBA" id="ARBA00022982"/>
    </source>
</evidence>
<dbReference type="Pfam" id="PF13370">
    <property type="entry name" value="Fer4_13"/>
    <property type="match status" value="1"/>
</dbReference>
<keyword evidence="2 7" id="KW-0813">Transport</keyword>
<evidence type="ECO:0000256" key="3">
    <source>
        <dbReference type="ARBA" id="ARBA00022723"/>
    </source>
</evidence>
<accession>A0A1G6CKT7</accession>
<dbReference type="AlphaFoldDB" id="A0A1G6CKT7"/>
<dbReference type="InterPro" id="IPR051269">
    <property type="entry name" value="Fe-S_cluster_ET"/>
</dbReference>
<feature type="domain" description="4Fe-4S ferredoxin-type" evidence="8">
    <location>
        <begin position="3"/>
        <end position="31"/>
    </location>
</feature>
<dbReference type="InterPro" id="IPR017896">
    <property type="entry name" value="4Fe4S_Fe-S-bd"/>
</dbReference>
<sequence>MLGKIVIDQEECIGCGTCESICPQVFRLDEDAAKAVVIMARGGPSEYIEEAMESCPQESIQISWARRPARQSTEMEAFGWQM</sequence>
<evidence type="ECO:0000313" key="10">
    <source>
        <dbReference type="Proteomes" id="UP000198771"/>
    </source>
</evidence>
<organism evidence="9 10">
    <name type="scientific">Desulfonatronum thiosulfatophilum</name>
    <dbReference type="NCBI Taxonomy" id="617002"/>
    <lineage>
        <taxon>Bacteria</taxon>
        <taxon>Pseudomonadati</taxon>
        <taxon>Thermodesulfobacteriota</taxon>
        <taxon>Desulfovibrionia</taxon>
        <taxon>Desulfovibrionales</taxon>
        <taxon>Desulfonatronaceae</taxon>
        <taxon>Desulfonatronum</taxon>
    </lineage>
</organism>
<dbReference type="OrthoDB" id="9803319at2"/>
<dbReference type="SUPFAM" id="SSF54862">
    <property type="entry name" value="4Fe-4S ferredoxins"/>
    <property type="match status" value="1"/>
</dbReference>
<dbReference type="STRING" id="617002.SAMN05660653_01605"/>
<dbReference type="PRINTS" id="PR00352">
    <property type="entry name" value="3FE4SFRDOXIN"/>
</dbReference>
<keyword evidence="5 7" id="KW-0408">Iron</keyword>
<evidence type="ECO:0000256" key="6">
    <source>
        <dbReference type="ARBA" id="ARBA00023014"/>
    </source>
</evidence>
<dbReference type="PROSITE" id="PS00198">
    <property type="entry name" value="4FE4S_FER_1"/>
    <property type="match status" value="1"/>
</dbReference>
<dbReference type="EMBL" id="FMXO01000008">
    <property type="protein sequence ID" value="SDB33497.1"/>
    <property type="molecule type" value="Genomic_DNA"/>
</dbReference>
<evidence type="ECO:0000256" key="7">
    <source>
        <dbReference type="RuleBase" id="RU368020"/>
    </source>
</evidence>
<reference evidence="9 10" key="1">
    <citation type="submission" date="2016-10" db="EMBL/GenBank/DDBJ databases">
        <authorList>
            <person name="de Groot N.N."/>
        </authorList>
    </citation>
    <scope>NUCLEOTIDE SEQUENCE [LARGE SCALE GENOMIC DNA]</scope>
    <source>
        <strain evidence="9 10">ASO4-2</strain>
    </source>
</reference>
<dbReference type="PANTHER" id="PTHR36923:SF3">
    <property type="entry name" value="FERREDOXIN"/>
    <property type="match status" value="1"/>
</dbReference>
<evidence type="ECO:0000313" key="9">
    <source>
        <dbReference type="EMBL" id="SDB33497.1"/>
    </source>
</evidence>
<proteinExistence type="predicted"/>
<evidence type="ECO:0000256" key="2">
    <source>
        <dbReference type="ARBA" id="ARBA00022448"/>
    </source>
</evidence>
<keyword evidence="6 7" id="KW-0411">Iron-sulfur</keyword>
<name>A0A1G6CKT7_9BACT</name>
<dbReference type="GO" id="GO:0005506">
    <property type="term" value="F:iron ion binding"/>
    <property type="evidence" value="ECO:0007669"/>
    <property type="project" value="UniProtKB-UniRule"/>
</dbReference>